<comment type="subunit">
    <text evidence="2">Associates exclusively with 100S ribosomes, which are dimers of 70S ribosomes.</text>
</comment>
<dbReference type="NCBIfam" id="TIGR00741">
    <property type="entry name" value="yfiA"/>
    <property type="match status" value="1"/>
</dbReference>
<sequence length="108" mass="12376">MNLTITGHHVEVTPAIREYVNTKLDRVIRHFDNVTSVSVILSVEKLRQKAEVTLHVRGKDIYVESEDADLYAAIDSMADKLDRQVLKYKAKNNDHGHDTLKHQQPTEL</sequence>
<gene>
    <name evidence="4" type="primary">raiA</name>
    <name evidence="4" type="ORF">GPA26_24015</name>
</gene>
<protein>
    <recommendedName>
        <fullName evidence="3">Ribosome hibernation promoting factor</fullName>
    </recommendedName>
</protein>
<name>A0ABX1MYU8_9RHOO</name>
<dbReference type="Proteomes" id="UP000652074">
    <property type="component" value="Unassembled WGS sequence"/>
</dbReference>
<dbReference type="EMBL" id="WTVR01000093">
    <property type="protein sequence ID" value="NMF91530.1"/>
    <property type="molecule type" value="Genomic_DNA"/>
</dbReference>
<dbReference type="CDD" id="cd00552">
    <property type="entry name" value="RaiA"/>
    <property type="match status" value="1"/>
</dbReference>
<accession>A0ABX1MYU8</accession>
<organism evidence="4 5">
    <name type="scientific">Aromatoleum petrolei</name>
    <dbReference type="NCBI Taxonomy" id="76116"/>
    <lineage>
        <taxon>Bacteria</taxon>
        <taxon>Pseudomonadati</taxon>
        <taxon>Pseudomonadota</taxon>
        <taxon>Betaproteobacteria</taxon>
        <taxon>Rhodocyclales</taxon>
        <taxon>Rhodocyclaceae</taxon>
        <taxon>Aromatoleum</taxon>
    </lineage>
</organism>
<dbReference type="InterPro" id="IPR036567">
    <property type="entry name" value="RHF-like"/>
</dbReference>
<dbReference type="InterPro" id="IPR003489">
    <property type="entry name" value="RHF/RaiA"/>
</dbReference>
<dbReference type="SUPFAM" id="SSF69754">
    <property type="entry name" value="Ribosome binding protein Y (YfiA homologue)"/>
    <property type="match status" value="1"/>
</dbReference>
<dbReference type="InterPro" id="IPR050574">
    <property type="entry name" value="HPF/YfiA_ribosome-assoc"/>
</dbReference>
<dbReference type="RefSeq" id="WP_169208840.1">
    <property type="nucleotide sequence ID" value="NZ_CP059560.1"/>
</dbReference>
<evidence type="ECO:0000256" key="2">
    <source>
        <dbReference type="ARBA" id="ARBA00038695"/>
    </source>
</evidence>
<dbReference type="PANTHER" id="PTHR33231:SF1">
    <property type="entry name" value="30S RIBOSOMAL PROTEIN"/>
    <property type="match status" value="1"/>
</dbReference>
<proteinExistence type="predicted"/>
<evidence type="ECO:0000256" key="3">
    <source>
        <dbReference type="ARBA" id="ARBA00041148"/>
    </source>
</evidence>
<evidence type="ECO:0000256" key="1">
    <source>
        <dbReference type="ARBA" id="ARBA00022845"/>
    </source>
</evidence>
<dbReference type="Gene3D" id="3.30.160.100">
    <property type="entry name" value="Ribosome hibernation promotion factor-like"/>
    <property type="match status" value="1"/>
</dbReference>
<evidence type="ECO:0000313" key="4">
    <source>
        <dbReference type="EMBL" id="NMF91530.1"/>
    </source>
</evidence>
<keyword evidence="5" id="KW-1185">Reference proteome</keyword>
<evidence type="ECO:0000313" key="5">
    <source>
        <dbReference type="Proteomes" id="UP000652074"/>
    </source>
</evidence>
<keyword evidence="1" id="KW-0810">Translation regulation</keyword>
<comment type="caution">
    <text evidence="4">The sequence shown here is derived from an EMBL/GenBank/DDBJ whole genome shotgun (WGS) entry which is preliminary data.</text>
</comment>
<dbReference type="PANTHER" id="PTHR33231">
    <property type="entry name" value="30S RIBOSOMAL PROTEIN"/>
    <property type="match status" value="1"/>
</dbReference>
<reference evidence="4 5" key="1">
    <citation type="submission" date="2019-12" db="EMBL/GenBank/DDBJ databases">
        <title>Comparative genomics gives insights into the taxonomy of the Azoarcus-Aromatoleum group and reveals separate origins of nif in the plant-associated Azoarcus and non-plant-associated Aromatoleum sub-groups.</title>
        <authorList>
            <person name="Lafos M."/>
            <person name="Maluk M."/>
            <person name="Batista M."/>
            <person name="Junghare M."/>
            <person name="Carmona M."/>
            <person name="Faoro H."/>
            <person name="Cruz L.M."/>
            <person name="Battistoni F."/>
            <person name="De Souza E."/>
            <person name="Pedrosa F."/>
            <person name="Chen W.-M."/>
            <person name="Poole P.S."/>
            <person name="Dixon R.A."/>
            <person name="James E.K."/>
        </authorList>
    </citation>
    <scope>NUCLEOTIDE SEQUENCE [LARGE SCALE GENOMIC DNA]</scope>
    <source>
        <strain evidence="4 5">ToN1</strain>
    </source>
</reference>
<dbReference type="Pfam" id="PF02482">
    <property type="entry name" value="Ribosomal_S30AE"/>
    <property type="match status" value="1"/>
</dbReference>